<evidence type="ECO:0000256" key="2">
    <source>
        <dbReference type="ARBA" id="ARBA00023002"/>
    </source>
</evidence>
<dbReference type="PRINTS" id="PR00081">
    <property type="entry name" value="GDHRDH"/>
</dbReference>
<dbReference type="PANTHER" id="PTHR42760:SF37">
    <property type="entry name" value="CLAVALDEHYDE DEHYDROGENASE"/>
    <property type="match status" value="1"/>
</dbReference>
<protein>
    <submittedName>
        <fullName evidence="5">Uncharacterized protein</fullName>
    </submittedName>
</protein>
<name>A0A439D5T6_9PEZI</name>
<proteinExistence type="inferred from homology"/>
<dbReference type="GO" id="GO:0016616">
    <property type="term" value="F:oxidoreductase activity, acting on the CH-OH group of donors, NAD or NADP as acceptor"/>
    <property type="evidence" value="ECO:0007669"/>
    <property type="project" value="TreeGrafter"/>
</dbReference>
<evidence type="ECO:0000256" key="3">
    <source>
        <dbReference type="SAM" id="Coils"/>
    </source>
</evidence>
<organism evidence="5 6">
    <name type="scientific">Xylaria grammica</name>
    <dbReference type="NCBI Taxonomy" id="363999"/>
    <lineage>
        <taxon>Eukaryota</taxon>
        <taxon>Fungi</taxon>
        <taxon>Dikarya</taxon>
        <taxon>Ascomycota</taxon>
        <taxon>Pezizomycotina</taxon>
        <taxon>Sordariomycetes</taxon>
        <taxon>Xylariomycetidae</taxon>
        <taxon>Xylariales</taxon>
        <taxon>Xylariaceae</taxon>
        <taxon>Xylaria</taxon>
    </lineage>
</organism>
<keyword evidence="4" id="KW-0812">Transmembrane</keyword>
<evidence type="ECO:0000256" key="1">
    <source>
        <dbReference type="ARBA" id="ARBA00006484"/>
    </source>
</evidence>
<evidence type="ECO:0000256" key="4">
    <source>
        <dbReference type="SAM" id="Phobius"/>
    </source>
</evidence>
<dbReference type="Gene3D" id="3.40.50.720">
    <property type="entry name" value="NAD(P)-binding Rossmann-like Domain"/>
    <property type="match status" value="1"/>
</dbReference>
<accession>A0A439D5T6</accession>
<dbReference type="PANTHER" id="PTHR42760">
    <property type="entry name" value="SHORT-CHAIN DEHYDROGENASES/REDUCTASES FAMILY MEMBER"/>
    <property type="match status" value="1"/>
</dbReference>
<comment type="similarity">
    <text evidence="1">Belongs to the short-chain dehydrogenases/reductases (SDR) family.</text>
</comment>
<keyword evidence="2" id="KW-0560">Oxidoreductase</keyword>
<dbReference type="SUPFAM" id="SSF51735">
    <property type="entry name" value="NAD(P)-binding Rossmann-fold domains"/>
    <property type="match status" value="1"/>
</dbReference>
<keyword evidence="4" id="KW-1133">Transmembrane helix</keyword>
<evidence type="ECO:0000313" key="5">
    <source>
        <dbReference type="EMBL" id="RWA09766.1"/>
    </source>
</evidence>
<dbReference type="EMBL" id="RYZI01000141">
    <property type="protein sequence ID" value="RWA09766.1"/>
    <property type="molecule type" value="Genomic_DNA"/>
</dbReference>
<feature type="transmembrane region" description="Helical" evidence="4">
    <location>
        <begin position="239"/>
        <end position="261"/>
    </location>
</feature>
<dbReference type="STRING" id="363999.A0A439D5T6"/>
<dbReference type="AlphaFoldDB" id="A0A439D5T6"/>
<keyword evidence="3" id="KW-0175">Coiled coil</keyword>
<sequence length="294" mass="32311">MDFSKLPTDFFLTSLQYTKNVHSDQYPAVDPTREDLSLAGKVVIVTGASRGLGAKAFAPAFAKAGARGLVLVATNAEALKNVEREVKKINAEIETLAISADISDGQAVTSAFERIKATFGHADILINNAGINRDGEGVVLSQADPETWWRQFEVNGKGTFLVTHAFINQLPARDTPATIINLTTGAAWKGNPMAPGYSVSKLVTQQLVPAIAPVHPNIMAVALLGLLRAEFGFEMLDLHLLQGVVAVVWLRLWLCLGACAMGRWSWRWRWRWRYAGARRRSCIFLVLWMLGHET</sequence>
<dbReference type="Pfam" id="PF00106">
    <property type="entry name" value="adh_short"/>
    <property type="match status" value="1"/>
</dbReference>
<dbReference type="CDD" id="cd05233">
    <property type="entry name" value="SDR_c"/>
    <property type="match status" value="1"/>
</dbReference>
<keyword evidence="6" id="KW-1185">Reference proteome</keyword>
<comment type="caution">
    <text evidence="5">The sequence shown here is derived from an EMBL/GenBank/DDBJ whole genome shotgun (WGS) entry which is preliminary data.</text>
</comment>
<reference evidence="5 6" key="1">
    <citation type="submission" date="2018-12" db="EMBL/GenBank/DDBJ databases">
        <title>Draft genome sequence of Xylaria grammica IHI A82.</title>
        <authorList>
            <person name="Buettner E."/>
            <person name="Kellner H."/>
        </authorList>
    </citation>
    <scope>NUCLEOTIDE SEQUENCE [LARGE SCALE GENOMIC DNA]</scope>
    <source>
        <strain evidence="5 6">IHI A82</strain>
    </source>
</reference>
<dbReference type="InterPro" id="IPR036291">
    <property type="entry name" value="NAD(P)-bd_dom_sf"/>
</dbReference>
<keyword evidence="4" id="KW-0472">Membrane</keyword>
<dbReference type="InterPro" id="IPR002347">
    <property type="entry name" value="SDR_fam"/>
</dbReference>
<feature type="coiled-coil region" evidence="3">
    <location>
        <begin position="72"/>
        <end position="99"/>
    </location>
</feature>
<evidence type="ECO:0000313" key="6">
    <source>
        <dbReference type="Proteomes" id="UP000286045"/>
    </source>
</evidence>
<dbReference type="Proteomes" id="UP000286045">
    <property type="component" value="Unassembled WGS sequence"/>
</dbReference>
<gene>
    <name evidence="5" type="ORF">EKO27_g5356</name>
</gene>